<evidence type="ECO:0000313" key="1">
    <source>
        <dbReference type="EMBL" id="WXB09024.1"/>
    </source>
</evidence>
<dbReference type="InterPro" id="IPR036388">
    <property type="entry name" value="WH-like_DNA-bd_sf"/>
</dbReference>
<evidence type="ECO:0000313" key="2">
    <source>
        <dbReference type="Proteomes" id="UP001374803"/>
    </source>
</evidence>
<proteinExistence type="predicted"/>
<dbReference type="EMBL" id="CP089983">
    <property type="protein sequence ID" value="WXB09024.1"/>
    <property type="molecule type" value="Genomic_DNA"/>
</dbReference>
<gene>
    <name evidence="1" type="ORF">LVJ94_17545</name>
</gene>
<dbReference type="InterPro" id="IPR002514">
    <property type="entry name" value="Transposase_8"/>
</dbReference>
<dbReference type="InterPro" id="IPR010921">
    <property type="entry name" value="Trp_repressor/repl_initiator"/>
</dbReference>
<reference evidence="1" key="1">
    <citation type="submission" date="2021-12" db="EMBL/GenBank/DDBJ databases">
        <title>Discovery of the Pendulisporaceae a myxobacterial family with distinct sporulation behavior and unique specialized metabolism.</title>
        <authorList>
            <person name="Garcia R."/>
            <person name="Popoff A."/>
            <person name="Bader C.D."/>
            <person name="Loehr J."/>
            <person name="Walesch S."/>
            <person name="Walt C."/>
            <person name="Boldt J."/>
            <person name="Bunk B."/>
            <person name="Haeckl F.J.F.P.J."/>
            <person name="Gunesch A.P."/>
            <person name="Birkelbach J."/>
            <person name="Nuebel U."/>
            <person name="Pietschmann T."/>
            <person name="Bach T."/>
            <person name="Mueller R."/>
        </authorList>
    </citation>
    <scope>NUCLEOTIDE SEQUENCE</scope>
    <source>
        <strain evidence="1">MSr11367</strain>
    </source>
</reference>
<organism evidence="1 2">
    <name type="scientific">Pendulispora rubella</name>
    <dbReference type="NCBI Taxonomy" id="2741070"/>
    <lineage>
        <taxon>Bacteria</taxon>
        <taxon>Pseudomonadati</taxon>
        <taxon>Myxococcota</taxon>
        <taxon>Myxococcia</taxon>
        <taxon>Myxococcales</taxon>
        <taxon>Sorangiineae</taxon>
        <taxon>Pendulisporaceae</taxon>
        <taxon>Pendulispora</taxon>
    </lineage>
</organism>
<protein>
    <submittedName>
        <fullName evidence="1">Transposase</fullName>
    </submittedName>
</protein>
<sequence length="91" mass="10569">MANTRKRYTAEFKAKVALEAVRREVTVQELAKLYKLHAVQVFKWKKQFLENAGRAFDASEVPGQREAELLKKIGELTVERDVLARGLRRIR</sequence>
<name>A0ABZ2LDL8_9BACT</name>
<accession>A0ABZ2LDL8</accession>
<dbReference type="Pfam" id="PF01527">
    <property type="entry name" value="HTH_Tnp_1"/>
    <property type="match status" value="1"/>
</dbReference>
<keyword evidence="2" id="KW-1185">Reference proteome</keyword>
<dbReference type="Gene3D" id="1.10.10.10">
    <property type="entry name" value="Winged helix-like DNA-binding domain superfamily/Winged helix DNA-binding domain"/>
    <property type="match status" value="1"/>
</dbReference>
<dbReference type="Proteomes" id="UP001374803">
    <property type="component" value="Chromosome"/>
</dbReference>
<dbReference type="RefSeq" id="WP_394838697.1">
    <property type="nucleotide sequence ID" value="NZ_CP089929.1"/>
</dbReference>
<dbReference type="SUPFAM" id="SSF48295">
    <property type="entry name" value="TrpR-like"/>
    <property type="match status" value="1"/>
</dbReference>